<dbReference type="Gene3D" id="1.10.10.10">
    <property type="entry name" value="Winged helix-like DNA-binding domain superfamily/Winged helix DNA-binding domain"/>
    <property type="match status" value="1"/>
</dbReference>
<dbReference type="InterPro" id="IPR036388">
    <property type="entry name" value="WH-like_DNA-bd_sf"/>
</dbReference>
<dbReference type="EMBL" id="JABWDU010000003">
    <property type="protein sequence ID" value="NVD40063.1"/>
    <property type="molecule type" value="Genomic_DNA"/>
</dbReference>
<keyword evidence="2" id="KW-1185">Reference proteome</keyword>
<dbReference type="SUPFAM" id="SSF46785">
    <property type="entry name" value="Winged helix' DNA-binding domain"/>
    <property type="match status" value="1"/>
</dbReference>
<dbReference type="InterPro" id="IPR036390">
    <property type="entry name" value="WH_DNA-bd_sf"/>
</dbReference>
<comment type="caution">
    <text evidence="1">The sequence shown here is derived from an EMBL/GenBank/DDBJ whole genome shotgun (WGS) entry which is preliminary data.</text>
</comment>
<accession>A0A7Y6Q6N7</accession>
<dbReference type="PANTHER" id="PTHR38600:SF2">
    <property type="entry name" value="SLL0088 PROTEIN"/>
    <property type="match status" value="1"/>
</dbReference>
<organism evidence="1 2">
    <name type="scientific">Ensifer oleiphilus</name>
    <dbReference type="NCBI Taxonomy" id="2742698"/>
    <lineage>
        <taxon>Bacteria</taxon>
        <taxon>Pseudomonadati</taxon>
        <taxon>Pseudomonadota</taxon>
        <taxon>Alphaproteobacteria</taxon>
        <taxon>Hyphomicrobiales</taxon>
        <taxon>Rhizobiaceae</taxon>
        <taxon>Sinorhizobium/Ensifer group</taxon>
        <taxon>Ensifer</taxon>
    </lineage>
</organism>
<reference evidence="1 2" key="1">
    <citation type="submission" date="2020-06" db="EMBL/GenBank/DDBJ databases">
        <authorList>
            <person name="Grouzdev D.S."/>
        </authorList>
    </citation>
    <scope>NUCLEOTIDE SEQUENCE [LARGE SCALE GENOMIC DNA]</scope>
    <source>
        <strain evidence="1 2">HO-A22</strain>
    </source>
</reference>
<proteinExistence type="predicted"/>
<dbReference type="AlphaFoldDB" id="A0A7Y6Q6N7"/>
<dbReference type="Proteomes" id="UP000520198">
    <property type="component" value="Unassembled WGS sequence"/>
</dbReference>
<evidence type="ECO:0000313" key="2">
    <source>
        <dbReference type="Proteomes" id="UP000520198"/>
    </source>
</evidence>
<protein>
    <submittedName>
        <fullName evidence="1">Transcriptional regulator</fullName>
    </submittedName>
</protein>
<sequence>MSSDHLLNSNQSQGRSPAERILMALKLRGPQTAQALGKQLAISGEAARQQLVRLSEDGLVNSWSEARGVGRPSQFWGLTASGHAEFPDTHAELTVQLLRTIRQTLGEAAVDRIVAAREEETRTGYRAALEGAESLQDRVEKLVRLRTAEGYMAGYEEAGDGTFLFVENHCPICAAAASCQGFCRAEINVFRDILGKDVAVERTEHILAGARRCAYVIAPTAIEGGA</sequence>
<dbReference type="PANTHER" id="PTHR38600">
    <property type="entry name" value="TRANSCRIPTIONAL REGULATORY PROTEIN"/>
    <property type="match status" value="1"/>
</dbReference>
<gene>
    <name evidence="1" type="ORF">HT585_14445</name>
</gene>
<evidence type="ECO:0000313" key="1">
    <source>
        <dbReference type="EMBL" id="NVD40063.1"/>
    </source>
</evidence>
<name>A0A7Y6Q6N7_9HYPH</name>